<geneLocation type="plasmid" evidence="3 4">
    <name>unnamed1</name>
</geneLocation>
<keyword evidence="2" id="KW-0472">Membrane</keyword>
<accession>A0A7D5L320</accession>
<protein>
    <recommendedName>
        <fullName evidence="5">Dolichyl-phosphate-mannose-protein mannosyltransferase</fullName>
    </recommendedName>
</protein>
<gene>
    <name evidence="3" type="ORF">HUG10_19145</name>
</gene>
<dbReference type="KEGG" id="halg:HUG10_19145"/>
<feature type="region of interest" description="Disordered" evidence="1">
    <location>
        <begin position="531"/>
        <end position="563"/>
    </location>
</feature>
<feature type="transmembrane region" description="Helical" evidence="2">
    <location>
        <begin position="163"/>
        <end position="182"/>
    </location>
</feature>
<feature type="transmembrane region" description="Helical" evidence="2">
    <location>
        <begin position="109"/>
        <end position="127"/>
    </location>
</feature>
<feature type="transmembrane region" description="Helical" evidence="2">
    <location>
        <begin position="228"/>
        <end position="247"/>
    </location>
</feature>
<feature type="transmembrane region" description="Helical" evidence="2">
    <location>
        <begin position="26"/>
        <end position="46"/>
    </location>
</feature>
<feature type="transmembrane region" description="Helical" evidence="2">
    <location>
        <begin position="194"/>
        <end position="222"/>
    </location>
</feature>
<proteinExistence type="predicted"/>
<feature type="transmembrane region" description="Helical" evidence="2">
    <location>
        <begin position="290"/>
        <end position="307"/>
    </location>
</feature>
<keyword evidence="2" id="KW-0812">Transmembrane</keyword>
<sequence>MRSIEDTGSRGLQNLSDRPSLSLEELPWLGVALSVGTLVGAVYLITHPYPAYGAGLFLEIAERIATNGYRLPSHVSHYTADGVPLAYPPLMFYVSALLMNGAGVDPVALTRYLPVVCTTLYLVPYYFISRELLSSKLEATVATTLLAVTPPALQWHLSAGGLVRAPAFLFSLTGIYVGIRLFRSGSARLTVPGAVLFGLTVLTHPVYTVFFGLSYLLLYAAFDRTLRGLVLGAVVAGGGVALAAPWWTQVIAMHGTDVFASAAGTHSGLLGGAQRFAAAFVYTLVSSPPIPVFFVSAYAGMFYFLGTRRLLLPTWLVTSAMVIGKERFQFVAGSMMAAVLLCAVVRGVVHRRLPAESWRWGSRVVLAAVVVSGVAIGALYGAGALSMAHAGSPGQPQFIDQSDRTAMTWVDQHTNANAEFVVLGDAAEWFPAFTDRTILVGPWGVEWTSPARYAAQLSLYQQLSTCESEQCVTTALASASLEPEYIYVPKGHYTVRGNAHDGTDRLRQSLAFSDRYRLVYENEGVAVFRVEDDPESADSRLDDGSATGGDGGSSGGERSATAV</sequence>
<reference evidence="3 4" key="1">
    <citation type="submission" date="2020-07" db="EMBL/GenBank/DDBJ databases">
        <title>Gai3-2, isolated from salt lake.</title>
        <authorList>
            <person name="Cui H."/>
            <person name="Shi X."/>
        </authorList>
    </citation>
    <scope>NUCLEOTIDE SEQUENCE [LARGE SCALE GENOMIC DNA]</scope>
    <source>
        <strain evidence="3 4">Gai3-2</strain>
        <plasmid evidence="3 4">unnamed1</plasmid>
    </source>
</reference>
<evidence type="ECO:0008006" key="5">
    <source>
        <dbReference type="Google" id="ProtNLM"/>
    </source>
</evidence>
<dbReference type="RefSeq" id="WP_179171297.1">
    <property type="nucleotide sequence ID" value="NZ_CP058530.1"/>
</dbReference>
<dbReference type="Proteomes" id="UP000509750">
    <property type="component" value="Plasmid unnamed1"/>
</dbReference>
<evidence type="ECO:0000256" key="2">
    <source>
        <dbReference type="SAM" id="Phobius"/>
    </source>
</evidence>
<feature type="transmembrane region" description="Helical" evidence="2">
    <location>
        <begin position="360"/>
        <end position="382"/>
    </location>
</feature>
<feature type="transmembrane region" description="Helical" evidence="2">
    <location>
        <begin position="259"/>
        <end position="284"/>
    </location>
</feature>
<dbReference type="GeneID" id="56030996"/>
<dbReference type="AlphaFoldDB" id="A0A7D5L320"/>
<name>A0A7D5L320_9EURY</name>
<evidence type="ECO:0000313" key="3">
    <source>
        <dbReference type="EMBL" id="QLG29723.1"/>
    </source>
</evidence>
<keyword evidence="4" id="KW-1185">Reference proteome</keyword>
<dbReference type="OrthoDB" id="242465at2157"/>
<keyword evidence="2" id="KW-1133">Transmembrane helix</keyword>
<evidence type="ECO:0000313" key="4">
    <source>
        <dbReference type="Proteomes" id="UP000509750"/>
    </source>
</evidence>
<organism evidence="3 4">
    <name type="scientific">Halorarum halophilum</name>
    <dbReference type="NCBI Taxonomy" id="2743090"/>
    <lineage>
        <taxon>Archaea</taxon>
        <taxon>Methanobacteriati</taxon>
        <taxon>Methanobacteriota</taxon>
        <taxon>Stenosarchaea group</taxon>
        <taxon>Halobacteria</taxon>
        <taxon>Halobacteriales</taxon>
        <taxon>Haloferacaceae</taxon>
        <taxon>Halorarum</taxon>
    </lineage>
</organism>
<feature type="transmembrane region" description="Helical" evidence="2">
    <location>
        <begin position="328"/>
        <end position="348"/>
    </location>
</feature>
<evidence type="ECO:0000256" key="1">
    <source>
        <dbReference type="SAM" id="MobiDB-lite"/>
    </source>
</evidence>
<dbReference type="EMBL" id="CP058530">
    <property type="protein sequence ID" value="QLG29723.1"/>
    <property type="molecule type" value="Genomic_DNA"/>
</dbReference>
<feature type="compositionally biased region" description="Gly residues" evidence="1">
    <location>
        <begin position="546"/>
        <end position="555"/>
    </location>
</feature>
<keyword evidence="3" id="KW-0614">Plasmid</keyword>